<dbReference type="RefSeq" id="WP_145353369.1">
    <property type="nucleotide sequence ID" value="NZ_CP036262.1"/>
</dbReference>
<keyword evidence="1" id="KW-0560">Oxidoreductase</keyword>
<dbReference type="InterPro" id="IPR003099">
    <property type="entry name" value="Prephen_DH"/>
</dbReference>
<organism evidence="3 4">
    <name type="scientific">Roseimaritima multifibrata</name>
    <dbReference type="NCBI Taxonomy" id="1930274"/>
    <lineage>
        <taxon>Bacteria</taxon>
        <taxon>Pseudomonadati</taxon>
        <taxon>Planctomycetota</taxon>
        <taxon>Planctomycetia</taxon>
        <taxon>Pirellulales</taxon>
        <taxon>Pirellulaceae</taxon>
        <taxon>Roseimaritima</taxon>
    </lineage>
</organism>
<dbReference type="Proteomes" id="UP000320672">
    <property type="component" value="Chromosome"/>
</dbReference>
<dbReference type="PANTHER" id="PTHR21363:SF0">
    <property type="entry name" value="PREPHENATE DEHYDROGENASE [NADP(+)]"/>
    <property type="match status" value="1"/>
</dbReference>
<dbReference type="EMBL" id="CP036262">
    <property type="protein sequence ID" value="QDS95309.1"/>
    <property type="molecule type" value="Genomic_DNA"/>
</dbReference>
<dbReference type="Pfam" id="PF02153">
    <property type="entry name" value="PDH_N"/>
    <property type="match status" value="1"/>
</dbReference>
<protein>
    <submittedName>
        <fullName evidence="3">Prephenate dehydrogenase</fullName>
    </submittedName>
</protein>
<dbReference type="Gene3D" id="1.10.3660.10">
    <property type="entry name" value="6-phosphogluconate dehydrogenase C-terminal like domain"/>
    <property type="match status" value="1"/>
</dbReference>
<gene>
    <name evidence="3" type="ORF">FF011L_41020</name>
</gene>
<reference evidence="3 4" key="1">
    <citation type="submission" date="2019-02" db="EMBL/GenBank/DDBJ databases">
        <title>Deep-cultivation of Planctomycetes and their phenomic and genomic characterization uncovers novel biology.</title>
        <authorList>
            <person name="Wiegand S."/>
            <person name="Jogler M."/>
            <person name="Boedeker C."/>
            <person name="Pinto D."/>
            <person name="Vollmers J."/>
            <person name="Rivas-Marin E."/>
            <person name="Kohn T."/>
            <person name="Peeters S.H."/>
            <person name="Heuer A."/>
            <person name="Rast P."/>
            <person name="Oberbeckmann S."/>
            <person name="Bunk B."/>
            <person name="Jeske O."/>
            <person name="Meyerdierks A."/>
            <person name="Storesund J.E."/>
            <person name="Kallscheuer N."/>
            <person name="Luecker S."/>
            <person name="Lage O.M."/>
            <person name="Pohl T."/>
            <person name="Merkel B.J."/>
            <person name="Hornburger P."/>
            <person name="Mueller R.-W."/>
            <person name="Bruemmer F."/>
            <person name="Labrenz M."/>
            <person name="Spormann A.M."/>
            <person name="Op den Camp H."/>
            <person name="Overmann J."/>
            <person name="Amann R."/>
            <person name="Jetten M.S.M."/>
            <person name="Mascher T."/>
            <person name="Medema M.H."/>
            <person name="Devos D.P."/>
            <person name="Kaster A.-K."/>
            <person name="Ovreas L."/>
            <person name="Rohde M."/>
            <person name="Galperin M.Y."/>
            <person name="Jogler C."/>
        </authorList>
    </citation>
    <scope>NUCLEOTIDE SEQUENCE [LARGE SCALE GENOMIC DNA]</scope>
    <source>
        <strain evidence="3 4">FF011L</strain>
    </source>
</reference>
<evidence type="ECO:0000256" key="1">
    <source>
        <dbReference type="ARBA" id="ARBA00023002"/>
    </source>
</evidence>
<proteinExistence type="predicted"/>
<feature type="domain" description="Prephenate/arogenate dehydrogenase" evidence="2">
    <location>
        <begin position="12"/>
        <end position="294"/>
    </location>
</feature>
<evidence type="ECO:0000259" key="2">
    <source>
        <dbReference type="PROSITE" id="PS51176"/>
    </source>
</evidence>
<dbReference type="InterPro" id="IPR046825">
    <property type="entry name" value="PDH_C"/>
</dbReference>
<dbReference type="KEGG" id="rml:FF011L_41020"/>
<dbReference type="PROSITE" id="PS51176">
    <property type="entry name" value="PDH_ADH"/>
    <property type="match status" value="1"/>
</dbReference>
<sequence length="294" mass="31181">MSCSTSPLFPPRNIAIVGVGLLGGSLGMAIRRQWPDAVVTGVSRSEKNQRISVESGCVTRSVADPLAAAADADLVIICTPVGTVAPLAIEIAKTAGPGVTITDVGSTKAQIVQDVEQDQTAAGRFVGSHPIAGGEKSGPEHSRSDLFNNKTVIVTPTENSDPARLQLIGQFWQAVGAKVVSMSPALHDQRLAGISHATHFTACAVASILQQEEILLAGSGWRDTTRVASGDPQMWSDIAFQNAGPIAEKLRAIAAQITEYAQTIENRDQTQLRQLLNEAKQLRDSYSHRQTPTT</sequence>
<dbReference type="Pfam" id="PF20463">
    <property type="entry name" value="PDH_C"/>
    <property type="match status" value="1"/>
</dbReference>
<dbReference type="PANTHER" id="PTHR21363">
    <property type="entry name" value="PREPHENATE DEHYDROGENASE"/>
    <property type="match status" value="1"/>
</dbReference>
<dbReference type="InterPro" id="IPR008927">
    <property type="entry name" value="6-PGluconate_DH-like_C_sf"/>
</dbReference>
<dbReference type="GO" id="GO:0008977">
    <property type="term" value="F:prephenate dehydrogenase (NAD+) activity"/>
    <property type="evidence" value="ECO:0007669"/>
    <property type="project" value="InterPro"/>
</dbReference>
<dbReference type="SUPFAM" id="SSF48179">
    <property type="entry name" value="6-phosphogluconate dehydrogenase C-terminal domain-like"/>
    <property type="match status" value="1"/>
</dbReference>
<dbReference type="GO" id="GO:0006571">
    <property type="term" value="P:tyrosine biosynthetic process"/>
    <property type="evidence" value="ECO:0007669"/>
    <property type="project" value="InterPro"/>
</dbReference>
<keyword evidence="4" id="KW-1185">Reference proteome</keyword>
<dbReference type="GO" id="GO:0004665">
    <property type="term" value="F:prephenate dehydrogenase (NADP+) activity"/>
    <property type="evidence" value="ECO:0007669"/>
    <property type="project" value="InterPro"/>
</dbReference>
<evidence type="ECO:0000313" key="4">
    <source>
        <dbReference type="Proteomes" id="UP000320672"/>
    </source>
</evidence>
<dbReference type="SUPFAM" id="SSF51735">
    <property type="entry name" value="NAD(P)-binding Rossmann-fold domains"/>
    <property type="match status" value="1"/>
</dbReference>
<dbReference type="GO" id="GO:0070403">
    <property type="term" value="F:NAD+ binding"/>
    <property type="evidence" value="ECO:0007669"/>
    <property type="project" value="InterPro"/>
</dbReference>
<evidence type="ECO:0000313" key="3">
    <source>
        <dbReference type="EMBL" id="QDS95309.1"/>
    </source>
</evidence>
<dbReference type="InterPro" id="IPR036291">
    <property type="entry name" value="NAD(P)-bd_dom_sf"/>
</dbReference>
<dbReference type="InterPro" id="IPR050812">
    <property type="entry name" value="Preph/Arog_dehydrog"/>
</dbReference>
<dbReference type="InterPro" id="IPR046826">
    <property type="entry name" value="PDH_N"/>
</dbReference>
<dbReference type="Gene3D" id="3.40.50.720">
    <property type="entry name" value="NAD(P)-binding Rossmann-like Domain"/>
    <property type="match status" value="1"/>
</dbReference>
<dbReference type="FunFam" id="3.40.50.720:FF:000208">
    <property type="entry name" value="Prephenate dehydrogenase"/>
    <property type="match status" value="1"/>
</dbReference>
<accession>A0A517MK88</accession>
<dbReference type="OrthoDB" id="9802008at2"/>
<name>A0A517MK88_9BACT</name>
<dbReference type="AlphaFoldDB" id="A0A517MK88"/>